<sequence length="797" mass="89926">MATEGTSAVIGSQNIWSCVNCRNRKVKCDRRNPCSNCTRAKTECVIPPSSRMSRKPRKRPDEDVLERVARLERTINALKSRKLGGIENGMPPFSRECDEAELFRRWRKVSDASRTGPDPLQGHRQHENGSSAGEESTDAPPEYRLGRLLLHGGGTRYINDCFWTNIDREVNDLKTILSEPPDSDDDSLATPMPQDLSLHHGFIFGFSSSDIDLTTLHPPHELASRIWAMFKANVDPLVKILHLPTMEPIMLEAKDHLDNLSRGIEALMFAIYYSVVTSLTSTDCVGELGETKSILLARYRFATEQALTRASFLHSAELKVLQAFVIFLAVLRRNDNAMTVWALTGLAVRISQATGLHRDGVHFGLVPFEVEMRRRLWWQVCLLDARASEDHGCDATIVEAHFDTQMPLNVNDADLSPNMTQFPGSRKGFTDMTFCLVGFELANTFRRIQHGPPCSRNSKPSFEALDGDHKERWINECHQRMEETYLANADLTVPPVWAAATLTRLVMSKMWLMAYHPFQRLDGQPKLSQRIKDKLFLVSVESIEYANQLDNDARTRKWSWLFGTYFQWHSVAFLLSELCSNTQGELVERAWRAMEVLVQTRFGDAQTDPRRAFLWRPLKRLMLKARMAREQAFLAEKRLLVPEDARSVTSYPAIDVLLGWASIGRAASEQYAVPMPNATTQVVFPSPSQATLNVGTYGVEQDVGMVLNMGFDWSITDIDTGPLITGRPPGQPHVLFADPQIQQLGVQNSTQVILEGTSYQHNLGNADEKPDSETWNDVPSVDGAQSTDPITDMWTWY</sequence>
<dbReference type="Pfam" id="PF00172">
    <property type="entry name" value="Zn_clus"/>
    <property type="match status" value="1"/>
</dbReference>
<evidence type="ECO:0000256" key="4">
    <source>
        <dbReference type="SAM" id="MobiDB-lite"/>
    </source>
</evidence>
<dbReference type="InterPro" id="IPR001138">
    <property type="entry name" value="Zn2Cys6_DnaBD"/>
</dbReference>
<accession>W9YX87</accession>
<dbReference type="InterPro" id="IPR007219">
    <property type="entry name" value="XnlR_reg_dom"/>
</dbReference>
<dbReference type="GO" id="GO:0006351">
    <property type="term" value="P:DNA-templated transcription"/>
    <property type="evidence" value="ECO:0007669"/>
    <property type="project" value="InterPro"/>
</dbReference>
<dbReference type="EMBL" id="KI980408">
    <property type="protein sequence ID" value="EXK24169.1"/>
    <property type="molecule type" value="Genomic_DNA"/>
</dbReference>
<dbReference type="HOGENOM" id="CLU_004083_7_2_1"/>
<dbReference type="PROSITE" id="PS00463">
    <property type="entry name" value="ZN2_CY6_FUNGAL_1"/>
    <property type="match status" value="1"/>
</dbReference>
<dbReference type="PANTHER" id="PTHR31001:SF50">
    <property type="entry name" value="ZN(II)2CYS6 TRANSCRIPTION FACTOR (EUROFUNG)"/>
    <property type="match status" value="1"/>
</dbReference>
<evidence type="ECO:0000256" key="2">
    <source>
        <dbReference type="ARBA" id="ARBA00022723"/>
    </source>
</evidence>
<dbReference type="Gene3D" id="4.10.240.10">
    <property type="entry name" value="Zn(2)-C6 fungal-type DNA-binding domain"/>
    <property type="match status" value="1"/>
</dbReference>
<evidence type="ECO:0000256" key="1">
    <source>
        <dbReference type="ARBA" id="ARBA00004123"/>
    </source>
</evidence>
<reference evidence="6" key="2">
    <citation type="submission" date="2014-02" db="EMBL/GenBank/DDBJ databases">
        <title>Annotation of the Genome Sequence of Fusarium oxysporum f. sp. melonis 26406.</title>
        <authorList>
            <consortium name="The Broad Institute Genomics Platform"/>
            <person name="Ma L.-J."/>
            <person name="Corby-Kistler H."/>
            <person name="Broz K."/>
            <person name="Gale L.R."/>
            <person name="Jonkers W."/>
            <person name="O'Donnell K."/>
            <person name="Ploetz R."/>
            <person name="Steinberg C."/>
            <person name="Schwartz D.C."/>
            <person name="VanEtten H."/>
            <person name="Zhou S."/>
            <person name="Young S.K."/>
            <person name="Zeng Q."/>
            <person name="Gargeya S."/>
            <person name="Fitzgerald M."/>
            <person name="Abouelleil A."/>
            <person name="Alvarado L."/>
            <person name="Chapman S.B."/>
            <person name="Gainer-Dewar J."/>
            <person name="Goldberg J."/>
            <person name="Griggs A."/>
            <person name="Gujja S."/>
            <person name="Hansen M."/>
            <person name="Howarth C."/>
            <person name="Imamovic A."/>
            <person name="Ireland A."/>
            <person name="Larimer J."/>
            <person name="McCowan C."/>
            <person name="Murphy C."/>
            <person name="Pearson M."/>
            <person name="Poon T.W."/>
            <person name="Priest M."/>
            <person name="Roberts A."/>
            <person name="Saif S."/>
            <person name="Shea T."/>
            <person name="Sykes S."/>
            <person name="Wortman J."/>
            <person name="Nusbaum C."/>
            <person name="Birren B."/>
        </authorList>
    </citation>
    <scope>NUCLEOTIDE SEQUENCE</scope>
    <source>
        <strain evidence="6">26406</strain>
    </source>
</reference>
<evidence type="ECO:0000313" key="6">
    <source>
        <dbReference type="EMBL" id="EXK24169.1"/>
    </source>
</evidence>
<keyword evidence="2" id="KW-0479">Metal-binding</keyword>
<gene>
    <name evidence="6" type="ORF">FOMG_19090</name>
</gene>
<dbReference type="GO" id="GO:0008270">
    <property type="term" value="F:zinc ion binding"/>
    <property type="evidence" value="ECO:0007669"/>
    <property type="project" value="InterPro"/>
</dbReference>
<dbReference type="SMART" id="SM00906">
    <property type="entry name" value="Fungal_trans"/>
    <property type="match status" value="1"/>
</dbReference>
<reference evidence="6" key="1">
    <citation type="submission" date="2012-04" db="EMBL/GenBank/DDBJ databases">
        <title>The Genome Sequence of Fusarium oxysporum melonis.</title>
        <authorList>
            <consortium name="The Broad Institute Genome Sequencing Platform"/>
            <person name="Ma L.-J."/>
            <person name="Gale L.R."/>
            <person name="Schwartz D.C."/>
            <person name="Zhou S."/>
            <person name="Corby-Kistler H."/>
            <person name="Young S.K."/>
            <person name="Zeng Q."/>
            <person name="Gargeya S."/>
            <person name="Fitzgerald M."/>
            <person name="Haas B."/>
            <person name="Abouelleil A."/>
            <person name="Alvarado L."/>
            <person name="Arachchi H.M."/>
            <person name="Berlin A."/>
            <person name="Brown A."/>
            <person name="Chapman S.B."/>
            <person name="Chen Z."/>
            <person name="Dunbar C."/>
            <person name="Freedman E."/>
            <person name="Gearin G."/>
            <person name="Goldberg J."/>
            <person name="Griggs A."/>
            <person name="Gujja S."/>
            <person name="Heiman D."/>
            <person name="Howarth C."/>
            <person name="Larson L."/>
            <person name="Lui A."/>
            <person name="MacDonald P.J.P."/>
            <person name="Montmayeur A."/>
            <person name="Murphy C."/>
            <person name="Neiman D."/>
            <person name="Pearson M."/>
            <person name="Priest M."/>
            <person name="Roberts A."/>
            <person name="Saif S."/>
            <person name="Shea T."/>
            <person name="Shenoy N."/>
            <person name="Sisk P."/>
            <person name="Stolte C."/>
            <person name="Sykes S."/>
            <person name="Wortman J."/>
            <person name="Nusbaum C."/>
            <person name="Birren B."/>
        </authorList>
    </citation>
    <scope>NUCLEOTIDE SEQUENCE</scope>
    <source>
        <strain evidence="6">26406</strain>
    </source>
</reference>
<comment type="subcellular location">
    <subcellularLocation>
        <location evidence="1">Nucleus</location>
    </subcellularLocation>
</comment>
<feature type="region of interest" description="Disordered" evidence="4">
    <location>
        <begin position="110"/>
        <end position="141"/>
    </location>
</feature>
<dbReference type="CDD" id="cd00067">
    <property type="entry name" value="GAL4"/>
    <property type="match status" value="1"/>
</dbReference>
<dbReference type="Pfam" id="PF04082">
    <property type="entry name" value="Fungal_trans"/>
    <property type="match status" value="1"/>
</dbReference>
<feature type="region of interest" description="Disordered" evidence="4">
    <location>
        <begin position="762"/>
        <end position="786"/>
    </location>
</feature>
<dbReference type="SMART" id="SM00066">
    <property type="entry name" value="GAL4"/>
    <property type="match status" value="1"/>
</dbReference>
<dbReference type="AlphaFoldDB" id="W9YX87"/>
<proteinExistence type="predicted"/>
<dbReference type="GO" id="GO:0003677">
    <property type="term" value="F:DNA binding"/>
    <property type="evidence" value="ECO:0007669"/>
    <property type="project" value="InterPro"/>
</dbReference>
<dbReference type="InterPro" id="IPR036864">
    <property type="entry name" value="Zn2-C6_fun-type_DNA-bd_sf"/>
</dbReference>
<evidence type="ECO:0000259" key="5">
    <source>
        <dbReference type="PROSITE" id="PS50048"/>
    </source>
</evidence>
<protein>
    <recommendedName>
        <fullName evidence="5">Zn(2)-C6 fungal-type domain-containing protein</fullName>
    </recommendedName>
</protein>
<dbReference type="VEuPathDB" id="FungiDB:FOMG_19090"/>
<keyword evidence="3" id="KW-0539">Nucleus</keyword>
<dbReference type="GO" id="GO:0005634">
    <property type="term" value="C:nucleus"/>
    <property type="evidence" value="ECO:0007669"/>
    <property type="project" value="UniProtKB-SubCell"/>
</dbReference>
<dbReference type="Proteomes" id="UP000030703">
    <property type="component" value="Unassembled WGS sequence"/>
</dbReference>
<evidence type="ECO:0000256" key="3">
    <source>
        <dbReference type="ARBA" id="ARBA00023242"/>
    </source>
</evidence>
<feature type="compositionally biased region" description="Polar residues" evidence="4">
    <location>
        <begin position="773"/>
        <end position="786"/>
    </location>
</feature>
<dbReference type="PANTHER" id="PTHR31001">
    <property type="entry name" value="UNCHARACTERIZED TRANSCRIPTIONAL REGULATORY PROTEIN"/>
    <property type="match status" value="1"/>
</dbReference>
<organism evidence="6">
    <name type="scientific">Fusarium oxysporum f. sp. melonis 26406</name>
    <dbReference type="NCBI Taxonomy" id="1089452"/>
    <lineage>
        <taxon>Eukaryota</taxon>
        <taxon>Fungi</taxon>
        <taxon>Dikarya</taxon>
        <taxon>Ascomycota</taxon>
        <taxon>Pezizomycotina</taxon>
        <taxon>Sordariomycetes</taxon>
        <taxon>Hypocreomycetidae</taxon>
        <taxon>Hypocreales</taxon>
        <taxon>Nectriaceae</taxon>
        <taxon>Fusarium</taxon>
        <taxon>Fusarium oxysporum species complex</taxon>
    </lineage>
</organism>
<dbReference type="OrthoDB" id="435881at2759"/>
<feature type="domain" description="Zn(2)-C6 fungal-type" evidence="5">
    <location>
        <begin position="17"/>
        <end position="46"/>
    </location>
</feature>
<dbReference type="SUPFAM" id="SSF57701">
    <property type="entry name" value="Zn2/Cys6 DNA-binding domain"/>
    <property type="match status" value="1"/>
</dbReference>
<dbReference type="GO" id="GO:0000981">
    <property type="term" value="F:DNA-binding transcription factor activity, RNA polymerase II-specific"/>
    <property type="evidence" value="ECO:0007669"/>
    <property type="project" value="InterPro"/>
</dbReference>
<dbReference type="CDD" id="cd12148">
    <property type="entry name" value="fungal_TF_MHR"/>
    <property type="match status" value="1"/>
</dbReference>
<name>W9YX87_FUSOX</name>
<dbReference type="InterPro" id="IPR050613">
    <property type="entry name" value="Sec_Metabolite_Reg"/>
</dbReference>
<dbReference type="PROSITE" id="PS50048">
    <property type="entry name" value="ZN2_CY6_FUNGAL_2"/>
    <property type="match status" value="1"/>
</dbReference>